<accession>A0AB32ZUF8</accession>
<dbReference type="KEGG" id="amg:AMEC673_00385"/>
<organism evidence="2 3">
    <name type="scientific">Alteromonas macleodii (strain English Channel 673)</name>
    <dbReference type="NCBI Taxonomy" id="1004788"/>
    <lineage>
        <taxon>Bacteria</taxon>
        <taxon>Pseudomonadati</taxon>
        <taxon>Pseudomonadota</taxon>
        <taxon>Gammaproteobacteria</taxon>
        <taxon>Alteromonadales</taxon>
        <taxon>Alteromonadaceae</taxon>
        <taxon>Alteromonas/Salinimonas group</taxon>
        <taxon>Alteromonas</taxon>
    </lineage>
</organism>
<dbReference type="EMBL" id="CP003844">
    <property type="protein sequence ID" value="AFT72783.1"/>
    <property type="molecule type" value="Genomic_DNA"/>
</dbReference>
<name>A0AB32ZUF8_ALTME</name>
<evidence type="ECO:0000313" key="3">
    <source>
        <dbReference type="Proteomes" id="UP000006296"/>
    </source>
</evidence>
<sequence length="313" mass="35507">MSSKNTKLFSILKKLDDVKDLELPGLETAQKKEVLARQIVDSIRRIEYVEKLEKVNLSELRKNPNSTLFDPLKAAVLHSKNGNVDEAFWLLFLATHFGKSPAYGWSVVSDIYGRRGEGEAWTWDRVTADWSSFESWFKLASLEICNEKPKLKFSNHRKYQSLRHDTKNSVPTVVKSYIDYIGSHNSHLAKIAEAEYATSGDKSLQFDYFFKGLKSQVKSFSRLGVFDLVTMWAKVGLVNFYPQKAYFAGSTGPIPGATLLFYGVEGGYSPDALEEKLSELSPQLDLGSYSMQIFEDALCNWQKSPTEYIQFKG</sequence>
<dbReference type="RefSeq" id="WP_014975285.1">
    <property type="nucleotide sequence ID" value="NC_018678.1"/>
</dbReference>
<evidence type="ECO:0000259" key="1">
    <source>
        <dbReference type="Pfam" id="PF18746"/>
    </source>
</evidence>
<dbReference type="InterPro" id="IPR041271">
    <property type="entry name" value="AGPT-Pplase3"/>
</dbReference>
<dbReference type="AlphaFoldDB" id="A0AB32ZUF8"/>
<dbReference type="Proteomes" id="UP000006296">
    <property type="component" value="Chromosome"/>
</dbReference>
<dbReference type="Pfam" id="PF18746">
    <property type="entry name" value="aGPT-Pplase3"/>
    <property type="match status" value="1"/>
</dbReference>
<reference evidence="3" key="1">
    <citation type="journal article" date="2012" name="Sci. Rep.">
        <title>Genomes of surface isolates of Alteromonas macleodii: the life of a widespread marine opportunistic copiotroph.</title>
        <authorList>
            <person name="Lopez-Perez M."/>
            <person name="Gonzaga A."/>
            <person name="Martin-Cuadrado A.B."/>
            <person name="Onyshchenko O."/>
            <person name="Ghavidel A."/>
            <person name="Ghai R."/>
            <person name="Rodriguez-Valera F."/>
        </authorList>
    </citation>
    <scope>NUCLEOTIDE SEQUENCE [LARGE SCALE GENOMIC DNA]</scope>
    <source>
        <strain evidence="3">English Channel 673</strain>
    </source>
</reference>
<feature type="domain" description="Alpha-glutamyl/putrescinyl thymine pyrophosphorylase clade 3" evidence="1">
    <location>
        <begin position="31"/>
        <end position="313"/>
    </location>
</feature>
<gene>
    <name evidence="2" type="ordered locus">AMEC673_00385</name>
</gene>
<evidence type="ECO:0000313" key="2">
    <source>
        <dbReference type="EMBL" id="AFT72783.1"/>
    </source>
</evidence>
<protein>
    <recommendedName>
        <fullName evidence="1">Alpha-glutamyl/putrescinyl thymine pyrophosphorylase clade 3 domain-containing protein</fullName>
    </recommendedName>
</protein>
<proteinExistence type="predicted"/>